<dbReference type="InterPro" id="IPR051044">
    <property type="entry name" value="MAG_DAG_Lipase"/>
</dbReference>
<dbReference type="Pfam" id="PF12146">
    <property type="entry name" value="Hydrolase_4"/>
    <property type="match status" value="1"/>
</dbReference>
<organism evidence="2 3">
    <name type="scientific">Lecanosticta acicola</name>
    <dbReference type="NCBI Taxonomy" id="111012"/>
    <lineage>
        <taxon>Eukaryota</taxon>
        <taxon>Fungi</taxon>
        <taxon>Dikarya</taxon>
        <taxon>Ascomycota</taxon>
        <taxon>Pezizomycotina</taxon>
        <taxon>Dothideomycetes</taxon>
        <taxon>Dothideomycetidae</taxon>
        <taxon>Mycosphaerellales</taxon>
        <taxon>Mycosphaerellaceae</taxon>
        <taxon>Lecanosticta</taxon>
    </lineage>
</organism>
<accession>A0AAI8YUE7</accession>
<dbReference type="EMBL" id="CAVMBE010000009">
    <property type="protein sequence ID" value="CAK3882537.1"/>
    <property type="molecule type" value="Genomic_DNA"/>
</dbReference>
<keyword evidence="3" id="KW-1185">Reference proteome</keyword>
<gene>
    <name evidence="2" type="ORF">LECACI_7A002170</name>
</gene>
<dbReference type="SUPFAM" id="SSF53474">
    <property type="entry name" value="alpha/beta-Hydrolases"/>
    <property type="match status" value="1"/>
</dbReference>
<reference evidence="2" key="1">
    <citation type="submission" date="2023-11" db="EMBL/GenBank/DDBJ databases">
        <authorList>
            <person name="Alioto T."/>
            <person name="Alioto T."/>
            <person name="Gomez Garrido J."/>
        </authorList>
    </citation>
    <scope>NUCLEOTIDE SEQUENCE</scope>
</reference>
<dbReference type="InterPro" id="IPR029058">
    <property type="entry name" value="AB_hydrolase_fold"/>
</dbReference>
<dbReference type="PANTHER" id="PTHR11614">
    <property type="entry name" value="PHOSPHOLIPASE-RELATED"/>
    <property type="match status" value="1"/>
</dbReference>
<dbReference type="AlphaFoldDB" id="A0AAI8YUE7"/>
<comment type="caution">
    <text evidence="2">The sequence shown here is derived from an EMBL/GenBank/DDBJ whole genome shotgun (WGS) entry which is preliminary data.</text>
</comment>
<proteinExistence type="predicted"/>
<dbReference type="Proteomes" id="UP001296104">
    <property type="component" value="Unassembled WGS sequence"/>
</dbReference>
<evidence type="ECO:0000313" key="3">
    <source>
        <dbReference type="Proteomes" id="UP001296104"/>
    </source>
</evidence>
<sequence>MPPTITTTVNTLQTPDGLTLYTKTWSPPTSSNSNSKIKARLVFIHGFSDHCNFYDPLFPCLAREGIRVYSFDQRGWGRSVHSPAQKGLTGPTRQILEDISFFIRNLPGGEEEGEEAPLFLMGHSMGGGQVLTYISLGPEDVKRQIRGYLCEAPFVSLHERSRPWKGTVVLGRLVGRLLPHRQMVQQLDPKKLCRDPDVCKAFEEDALCHDTGTLEGLAGMLDRASDLQEGKVVVREGQGEGGKTRLWIGFGTGDEILSEDICRKWYEKCQIEDKEYKRYEGWYHKLHAEPGDDKFQFARDVSKWILDRSGPLENNDSTATKPKL</sequence>
<evidence type="ECO:0000313" key="2">
    <source>
        <dbReference type="EMBL" id="CAK3882537.1"/>
    </source>
</evidence>
<dbReference type="Gene3D" id="3.40.50.1820">
    <property type="entry name" value="alpha/beta hydrolase"/>
    <property type="match status" value="1"/>
</dbReference>
<dbReference type="InterPro" id="IPR022742">
    <property type="entry name" value="Hydrolase_4"/>
</dbReference>
<protein>
    <recommendedName>
        <fullName evidence="1">Serine aminopeptidase S33 domain-containing protein</fullName>
    </recommendedName>
</protein>
<evidence type="ECO:0000259" key="1">
    <source>
        <dbReference type="Pfam" id="PF12146"/>
    </source>
</evidence>
<name>A0AAI8YUE7_9PEZI</name>
<feature type="domain" description="Serine aminopeptidase S33" evidence="1">
    <location>
        <begin position="36"/>
        <end position="290"/>
    </location>
</feature>